<evidence type="ECO:0000256" key="6">
    <source>
        <dbReference type="HAMAP-Rule" id="MF_03009"/>
    </source>
</evidence>
<dbReference type="EMBL" id="SRMA01024192">
    <property type="protein sequence ID" value="TRZ00956.1"/>
    <property type="molecule type" value="Genomic_DNA"/>
</dbReference>
<evidence type="ECO:0000313" key="8">
    <source>
        <dbReference type="EMBL" id="TRZ00956.1"/>
    </source>
</evidence>
<dbReference type="HAMAP" id="MF_03009">
    <property type="entry name" value="eIF3j"/>
    <property type="match status" value="1"/>
</dbReference>
<proteinExistence type="inferred from homology"/>
<dbReference type="GO" id="GO:0003743">
    <property type="term" value="F:translation initiation factor activity"/>
    <property type="evidence" value="ECO:0007669"/>
    <property type="project" value="UniProtKB-UniRule"/>
</dbReference>
<comment type="function">
    <text evidence="6">Component of the eukaryotic translation initiation factor 3 (eIF-3) complex, which is involved in protein synthesis of a specialized repertoire of mRNAs and, together with other initiation factors, stimulates binding of mRNA and methionyl-tRNAi to the 40S ribosome. The eIF-3 complex specifically targets and initiates translation of a subset of mRNAs involved in cell proliferation.</text>
</comment>
<sequence>MADSDEWDADNFEPNEPSSKAAGRMDRWEGEDEEEDVKDNWDDEEEKVDETKEQKQSEVKPPQKKKLSEKIKEKEIAQKKKQDELKKKNEMEASESLSPEEQLAERLRLKKLQEEADLEFAREAFGVDPTAANASTTVLTTNNTSGIEAMCPSSKDDFVAFEKLLKDKITPFEKSVHYSSFLESLFRELCISLEVDELKKVSNSVSVLLSEKQRQEKEKKANKKKKKGVVPGGGLKANMKDDFGDYGGIEDDYDDFM</sequence>
<protein>
    <recommendedName>
        <fullName evidence="6">Eukaryotic translation initiation factor 3 subunit J</fullName>
        <shortName evidence="6">eIF3j</shortName>
    </recommendedName>
    <alternativeName>
        <fullName evidence="6">Eukaryotic translation initiation factor 3 subunit 1</fullName>
    </alternativeName>
    <alternativeName>
        <fullName evidence="6">eIF-3-alpha</fullName>
    </alternativeName>
    <alternativeName>
        <fullName evidence="6">eIF3 p35</fullName>
    </alternativeName>
</protein>
<feature type="compositionally biased region" description="Acidic residues" evidence="7">
    <location>
        <begin position="29"/>
        <end position="48"/>
    </location>
</feature>
<keyword evidence="1 6" id="KW-0963">Cytoplasm</keyword>
<dbReference type="GO" id="GO:0005852">
    <property type="term" value="C:eukaryotic translation initiation factor 3 complex"/>
    <property type="evidence" value="ECO:0007669"/>
    <property type="project" value="UniProtKB-UniRule"/>
</dbReference>
<accession>A0A553RFJ2</accession>
<dbReference type="GO" id="GO:0016282">
    <property type="term" value="C:eukaryotic 43S preinitiation complex"/>
    <property type="evidence" value="ECO:0007669"/>
    <property type="project" value="UniProtKB-UniRule"/>
</dbReference>
<dbReference type="PANTHER" id="PTHR21681">
    <property type="entry name" value="EUKARYOTIC TRANSLATION INITIATION FACTOR 3 SUBUNIT J"/>
    <property type="match status" value="1"/>
</dbReference>
<evidence type="ECO:0000256" key="3">
    <source>
        <dbReference type="ARBA" id="ARBA00022917"/>
    </source>
</evidence>
<organism evidence="8 9">
    <name type="scientific">Danionella cerebrum</name>
    <dbReference type="NCBI Taxonomy" id="2873325"/>
    <lineage>
        <taxon>Eukaryota</taxon>
        <taxon>Metazoa</taxon>
        <taxon>Chordata</taxon>
        <taxon>Craniata</taxon>
        <taxon>Vertebrata</taxon>
        <taxon>Euteleostomi</taxon>
        <taxon>Actinopterygii</taxon>
        <taxon>Neopterygii</taxon>
        <taxon>Teleostei</taxon>
        <taxon>Ostariophysi</taxon>
        <taxon>Cypriniformes</taxon>
        <taxon>Danionidae</taxon>
        <taxon>Danioninae</taxon>
        <taxon>Danionella</taxon>
    </lineage>
</organism>
<feature type="compositionally biased region" description="Acidic residues" evidence="7">
    <location>
        <begin position="1"/>
        <end position="13"/>
    </location>
</feature>
<comment type="subcellular location">
    <subcellularLocation>
        <location evidence="6">Cytoplasm</location>
    </subcellularLocation>
</comment>
<evidence type="ECO:0000256" key="7">
    <source>
        <dbReference type="SAM" id="MobiDB-lite"/>
    </source>
</evidence>
<dbReference type="Proteomes" id="UP000316079">
    <property type="component" value="Unassembled WGS sequence"/>
</dbReference>
<dbReference type="Gene3D" id="1.10.246.60">
    <property type="entry name" value="Eukaryotic translation initiation factor 3 like domains"/>
    <property type="match status" value="1"/>
</dbReference>
<keyword evidence="4" id="KW-0175">Coiled coil</keyword>
<dbReference type="InterPro" id="IPR013906">
    <property type="entry name" value="eIF3j"/>
</dbReference>
<evidence type="ECO:0000256" key="5">
    <source>
        <dbReference type="ARBA" id="ARBA00065260"/>
    </source>
</evidence>
<feature type="region of interest" description="Disordered" evidence="7">
    <location>
        <begin position="212"/>
        <end position="233"/>
    </location>
</feature>
<dbReference type="GO" id="GO:0033290">
    <property type="term" value="C:eukaryotic 48S preinitiation complex"/>
    <property type="evidence" value="ECO:0007669"/>
    <property type="project" value="UniProtKB-UniRule"/>
</dbReference>
<dbReference type="InterPro" id="IPR023194">
    <property type="entry name" value="eIF3-like_dom_sf"/>
</dbReference>
<keyword evidence="9" id="KW-1185">Reference proteome</keyword>
<dbReference type="AlphaFoldDB" id="A0A553RFJ2"/>
<feature type="region of interest" description="Disordered" evidence="7">
    <location>
        <begin position="1"/>
        <end position="102"/>
    </location>
</feature>
<dbReference type="Pfam" id="PF08597">
    <property type="entry name" value="eIF3_subunit"/>
    <property type="match status" value="1"/>
</dbReference>
<dbReference type="PANTHER" id="PTHR21681:SF0">
    <property type="entry name" value="EUKARYOTIC TRANSLATION INITIATION FACTOR 3 SUBUNIT J"/>
    <property type="match status" value="1"/>
</dbReference>
<comment type="similarity">
    <text evidence="6">Belongs to the eIF-3 subunit J family.</text>
</comment>
<feature type="compositionally biased region" description="Basic and acidic residues" evidence="7">
    <location>
        <begin position="66"/>
        <end position="91"/>
    </location>
</feature>
<comment type="caution">
    <text evidence="8">The sequence shown here is derived from an EMBL/GenBank/DDBJ whole genome shotgun (WGS) entry which is preliminary data.</text>
</comment>
<name>A0A553RFJ2_9TELE</name>
<evidence type="ECO:0000256" key="1">
    <source>
        <dbReference type="ARBA" id="ARBA00022490"/>
    </source>
</evidence>
<dbReference type="STRING" id="623744.A0A553RFJ2"/>
<dbReference type="OrthoDB" id="20381at2759"/>
<keyword evidence="2 6" id="KW-0396">Initiation factor</keyword>
<reference evidence="8 9" key="1">
    <citation type="journal article" date="2019" name="Sci. Data">
        <title>Hybrid genome assembly and annotation of Danionella translucida.</title>
        <authorList>
            <person name="Kadobianskyi M."/>
            <person name="Schulze L."/>
            <person name="Schuelke M."/>
            <person name="Judkewitz B."/>
        </authorList>
    </citation>
    <scope>NUCLEOTIDE SEQUENCE [LARGE SCALE GENOMIC DNA]</scope>
    <source>
        <strain evidence="8 9">Bolton</strain>
    </source>
</reference>
<feature type="compositionally biased region" description="Basic and acidic residues" evidence="7">
    <location>
        <begin position="49"/>
        <end position="58"/>
    </location>
</feature>
<keyword evidence="3 6" id="KW-0648">Protein biosynthesis</keyword>
<dbReference type="FunFam" id="1.10.246.60:FF:000001">
    <property type="entry name" value="Eukaryotic translation initiation factor 3 subunit J"/>
    <property type="match status" value="1"/>
</dbReference>
<dbReference type="GO" id="GO:0001732">
    <property type="term" value="P:formation of cytoplasmic translation initiation complex"/>
    <property type="evidence" value="ECO:0007669"/>
    <property type="project" value="UniProtKB-UniRule"/>
</dbReference>
<evidence type="ECO:0000313" key="9">
    <source>
        <dbReference type="Proteomes" id="UP000316079"/>
    </source>
</evidence>
<evidence type="ECO:0000256" key="4">
    <source>
        <dbReference type="ARBA" id="ARBA00023054"/>
    </source>
</evidence>
<comment type="subunit">
    <text evidence="5">Component of the eukaryotic translation initiation factor 3 (eIF-3) complex, which is composed of 13 subunits: EIF3A, EIF3B, EIF3C, EIF3D, EIF3E, EIF3F, EIF3G, EIF3H, EIF3I, EIF3J, EIF3K, EIF3L and EIF3M. The eIF-3 complex appears to include 3 stable modules: module A is composed of EIF3A, EIF3B, EIF3G and EIF3I; module B is composed of EIF3F, EIF3H, and EIF3M; and module C is composed of EIF3C, EIF3D, EIF3E, EIF3K and EIF3L. EIF3C of module C binds EIF3B of module A and EIF3H of module B, thereby linking the three modules. EIF3J is a labile subunit that binds to the eIF-3 complex via EIF3B. The eIF-3 complex interacts with RPS6KB1 under conditions of nutrient depletion. Mitogenic stimulation leads to binding and activation of a complex composed of MTOR and RPTOR, leading to phosphorylation and release of RPS6KB1 and binding of EIF4B to eIF-3.</text>
</comment>
<evidence type="ECO:0000256" key="2">
    <source>
        <dbReference type="ARBA" id="ARBA00022540"/>
    </source>
</evidence>
<gene>
    <name evidence="6" type="primary">EIF3J</name>
    <name evidence="6" type="synonym">EIF3S1</name>
    <name evidence="8" type="ORF">DNTS_009707</name>
</gene>